<name>A0ABM3JP00_BACDO</name>
<sequence>MAATAAVYNRLHSTSGSIGGLSASMGSMAHSQLARSLERILEEAHLSGELILTNRKLKDFPKTGTKYNLTDTVMADLSRNRFCELPEEITTFSFLETLQLYHNTIRSIPESVKHLTSLTYLDLRSNQLAALPREICFLPLQVLLVSNNRLATLPDELGRMERLTDLDASYNQLSTLPARIGELRSLRSLSLRSNQLMYLPRELTCLTLESLDVSNNRIASLPLEIRQMTALVELNLENNPLTSPPASLCIRGLVHVFKFLETQAAKDEKGSRAGGNYDGYTTLRRAPRHAANGSVLESNRVPRYHHGAESGYSTCDGIDKRWSHDMPNVKTKLDSPARRTPTTPPPSLSSELMDASLTSSSSTIVDESISLSGTSPGGGIVVPMAVTAAVVKPLSATDSPTKRKVDMQVAASAQSAPVTPQHQNHTLQQQQQQQQHQHLNYAHSNSSNGSNNGSNGSSPDQDDAMMEHYQQIAGAQNGKNDEKSNKNLGNIQTYREYKEALKQQRNLEVSSVYKIKNNQKMLYDMSEASNALNSIVGNMSHHEELNGGGSDNGCNEMIRIVNGANNMPQPKSIMKNGGGGMGVGIGVGVVGSNGGLNMLNGMMNGVNGGGGVVVGDAGSDYCVVIPKKPVQKVTPSRNTELMSSLATSKQIQPVTANATVTTATAEELEKMLLLQQQQQQLSQQQQQVLNGDCMGYVKPNSPMKTLNGVGTGGGMVGVGILANNNKIPSIGGLKSPVSGTNKLGTAKTHRTVTWNHDIPAEKLSFTMRREFDRQREETELMTQLRSIIETRLKMTLPEDIASALTDGVILCHLANYVRPRSVASIHVPSPGVSKLTMARCRRNVDNFLEACRRIGVDEELICSCADIVPPSDDGSNNSNSNNNKNSINNNEPQQIQNMPNINEQNDNSQTLPNPSAVLKTVSALIALDYNPHHQNIRNLQQQYELKLKLQRQQEKLKQQQQQEEDEVQEANSAKCQEQQHKQAQTTTFDFQRRCVLTQDGRGGDGAFEHEYEHQLTATCTKEQMMQPTLHTLASLDNSTFNLSAKCHFDVTVLTNGHGVGGSGVRGGSVGVGVDETVNTKDFDSDDIDEGVGAEEEERDEFDASANGEHYGGQSHSKQKSQQQRSNNHNVVDFFRHAKLKTFQKIKFNLLSSSGATSCINYGHVNNSQCMLQTIVETESEVIGGGSGGGGTTDSDSKVNNNNSGGGGGGAYQLINEKPTFNEELKLKVESRAIDGAGNKYKLYDLATLQKKTPTVEVEEALPIVSKRIEFFEHSSAGKANSSTTSLNHSLNGSLNSSNKSKSSNTTTATTTAAAASSAATKSSNNSIFSIYRVVDVNDGKSVNSAKLLNNSNVAGGLATAEEAGTSYLLKHDSHVLTIILSCVFIVTFLLLNLICCAADVLEGKGAVQVAITVGELFRLHANGATGNGTGGGSVSSKSPTRATRATLSPSPVV</sequence>
<dbReference type="InterPro" id="IPR003591">
    <property type="entry name" value="Leu-rich_rpt_typical-subtyp"/>
</dbReference>
<feature type="compositionally biased region" description="Acidic residues" evidence="4">
    <location>
        <begin position="1083"/>
        <end position="1102"/>
    </location>
</feature>
<dbReference type="InterPro" id="IPR025875">
    <property type="entry name" value="Leu-rich_rpt_4"/>
</dbReference>
<evidence type="ECO:0000313" key="8">
    <source>
        <dbReference type="RefSeq" id="XP_049310961.1"/>
    </source>
</evidence>
<dbReference type="RefSeq" id="XP_049310961.1">
    <property type="nucleotide sequence ID" value="XM_049455004.1"/>
</dbReference>
<feature type="compositionally biased region" description="Polar residues" evidence="4">
    <location>
        <begin position="891"/>
        <end position="913"/>
    </location>
</feature>
<keyword evidence="3" id="KW-0175">Coiled coil</keyword>
<reference evidence="8" key="2">
    <citation type="submission" date="2025-08" db="UniProtKB">
        <authorList>
            <consortium name="RefSeq"/>
        </authorList>
    </citation>
    <scope>IDENTIFICATION</scope>
    <source>
        <tissue evidence="8">Adult</tissue>
    </source>
</reference>
<dbReference type="Pfam" id="PF13855">
    <property type="entry name" value="LRR_8"/>
    <property type="match status" value="2"/>
</dbReference>
<keyword evidence="5" id="KW-1133">Transmembrane helix</keyword>
<feature type="compositionally biased region" description="Polar residues" evidence="4">
    <location>
        <begin position="411"/>
        <end position="420"/>
    </location>
</feature>
<dbReference type="Gene3D" id="3.80.10.10">
    <property type="entry name" value="Ribonuclease Inhibitor"/>
    <property type="match status" value="2"/>
</dbReference>
<feature type="region of interest" description="Disordered" evidence="4">
    <location>
        <begin position="868"/>
        <end position="914"/>
    </location>
</feature>
<dbReference type="InterPro" id="IPR001611">
    <property type="entry name" value="Leu-rich_rpt"/>
</dbReference>
<reference evidence="7" key="1">
    <citation type="submission" date="2025-05" db="UniProtKB">
        <authorList>
            <consortium name="RefSeq"/>
        </authorList>
    </citation>
    <scope>NUCLEOTIDE SEQUENCE [LARGE SCALE GENOMIC DNA]</scope>
</reference>
<feature type="compositionally biased region" description="Low complexity" evidence="4">
    <location>
        <begin position="421"/>
        <end position="458"/>
    </location>
</feature>
<evidence type="ECO:0000256" key="5">
    <source>
        <dbReference type="SAM" id="Phobius"/>
    </source>
</evidence>
<feature type="region of interest" description="Disordered" evidence="4">
    <location>
        <begin position="1427"/>
        <end position="1453"/>
    </location>
</feature>
<dbReference type="InterPro" id="IPR032675">
    <property type="entry name" value="LRR_dom_sf"/>
</dbReference>
<gene>
    <name evidence="8" type="primary">LOC105233750</name>
</gene>
<dbReference type="SMART" id="SM00364">
    <property type="entry name" value="LRR_BAC"/>
    <property type="match status" value="6"/>
</dbReference>
<dbReference type="PANTHER" id="PTHR48051">
    <property type="match status" value="1"/>
</dbReference>
<dbReference type="InterPro" id="IPR050216">
    <property type="entry name" value="LRR_domain-containing"/>
</dbReference>
<dbReference type="SMART" id="SM00369">
    <property type="entry name" value="LRR_TYP"/>
    <property type="match status" value="7"/>
</dbReference>
<feature type="compositionally biased region" description="Polar residues" evidence="4">
    <location>
        <begin position="1434"/>
        <end position="1453"/>
    </location>
</feature>
<dbReference type="Pfam" id="PF12799">
    <property type="entry name" value="LRR_4"/>
    <property type="match status" value="1"/>
</dbReference>
<feature type="compositionally biased region" description="Low complexity" evidence="4">
    <location>
        <begin position="1113"/>
        <end position="1126"/>
    </location>
</feature>
<dbReference type="PANTHER" id="PTHR48051:SF21">
    <property type="entry name" value="CALPONIN-HOMOLOGY (CH) DOMAIN-CONTAINING PROTEIN"/>
    <property type="match status" value="1"/>
</dbReference>
<dbReference type="CDD" id="cd21205">
    <property type="entry name" value="CH_LRCH"/>
    <property type="match status" value="1"/>
</dbReference>
<dbReference type="PROSITE" id="PS51450">
    <property type="entry name" value="LRR"/>
    <property type="match status" value="2"/>
</dbReference>
<proteinExistence type="predicted"/>
<evidence type="ECO:0000256" key="4">
    <source>
        <dbReference type="SAM" id="MobiDB-lite"/>
    </source>
</evidence>
<dbReference type="SUPFAM" id="SSF52058">
    <property type="entry name" value="L domain-like"/>
    <property type="match status" value="1"/>
</dbReference>
<feature type="region of interest" description="Disordered" evidence="4">
    <location>
        <begin position="326"/>
        <end position="359"/>
    </location>
</feature>
<feature type="compositionally biased region" description="Low complexity" evidence="4">
    <location>
        <begin position="875"/>
        <end position="890"/>
    </location>
</feature>
<evidence type="ECO:0000256" key="1">
    <source>
        <dbReference type="ARBA" id="ARBA00022614"/>
    </source>
</evidence>
<feature type="transmembrane region" description="Helical" evidence="5">
    <location>
        <begin position="1375"/>
        <end position="1395"/>
    </location>
</feature>
<keyword evidence="2" id="KW-0677">Repeat</keyword>
<feature type="domain" description="Calponin-homology (CH)" evidence="6">
    <location>
        <begin position="774"/>
        <end position="891"/>
    </location>
</feature>
<feature type="compositionally biased region" description="Low complexity" evidence="4">
    <location>
        <begin position="1279"/>
        <end position="1305"/>
    </location>
</feature>
<evidence type="ECO:0000259" key="6">
    <source>
        <dbReference type="PROSITE" id="PS50021"/>
    </source>
</evidence>
<accession>A0ABM3JP00</accession>
<protein>
    <submittedName>
        <fullName evidence="8">Leucine-rich repeat and calponin homology domain-containing protein isoform X2</fullName>
    </submittedName>
</protein>
<organism evidence="7 8">
    <name type="scientific">Bactrocera dorsalis</name>
    <name type="common">Oriental fruit fly</name>
    <name type="synonym">Dacus dorsalis</name>
    <dbReference type="NCBI Taxonomy" id="27457"/>
    <lineage>
        <taxon>Eukaryota</taxon>
        <taxon>Metazoa</taxon>
        <taxon>Ecdysozoa</taxon>
        <taxon>Arthropoda</taxon>
        <taxon>Hexapoda</taxon>
        <taxon>Insecta</taxon>
        <taxon>Pterygota</taxon>
        <taxon>Neoptera</taxon>
        <taxon>Endopterygota</taxon>
        <taxon>Diptera</taxon>
        <taxon>Brachycera</taxon>
        <taxon>Muscomorpha</taxon>
        <taxon>Tephritoidea</taxon>
        <taxon>Tephritidae</taxon>
        <taxon>Bactrocera</taxon>
        <taxon>Bactrocera</taxon>
    </lineage>
</organism>
<keyword evidence="5" id="KW-0472">Membrane</keyword>
<dbReference type="Proteomes" id="UP001652620">
    <property type="component" value="Chromosome 1"/>
</dbReference>
<feature type="region of interest" description="Disordered" evidence="4">
    <location>
        <begin position="395"/>
        <end position="463"/>
    </location>
</feature>
<evidence type="ECO:0000256" key="2">
    <source>
        <dbReference type="ARBA" id="ARBA00022737"/>
    </source>
</evidence>
<feature type="compositionally biased region" description="Gly residues" evidence="4">
    <location>
        <begin position="1182"/>
        <end position="1191"/>
    </location>
</feature>
<keyword evidence="1" id="KW-0433">Leucine-rich repeat</keyword>
<dbReference type="InterPro" id="IPR036872">
    <property type="entry name" value="CH_dom_sf"/>
</dbReference>
<dbReference type="Pfam" id="PF00307">
    <property type="entry name" value="CH"/>
    <property type="match status" value="1"/>
</dbReference>
<dbReference type="SMART" id="SM00033">
    <property type="entry name" value="CH"/>
    <property type="match status" value="1"/>
</dbReference>
<feature type="region of interest" description="Disordered" evidence="4">
    <location>
        <begin position="1182"/>
        <end position="1210"/>
    </location>
</feature>
<feature type="region of interest" description="Disordered" evidence="4">
    <location>
        <begin position="1070"/>
        <end position="1126"/>
    </location>
</feature>
<dbReference type="PROSITE" id="PS50021">
    <property type="entry name" value="CH"/>
    <property type="match status" value="1"/>
</dbReference>
<feature type="compositionally biased region" description="Low complexity" evidence="4">
    <location>
        <begin position="349"/>
        <end position="359"/>
    </location>
</feature>
<evidence type="ECO:0000313" key="7">
    <source>
        <dbReference type="Proteomes" id="UP001652620"/>
    </source>
</evidence>
<keyword evidence="7" id="KW-1185">Reference proteome</keyword>
<dbReference type="SUPFAM" id="SSF47576">
    <property type="entry name" value="Calponin-homology domain, CH-domain"/>
    <property type="match status" value="1"/>
</dbReference>
<feature type="coiled-coil region" evidence="3">
    <location>
        <begin position="939"/>
        <end position="976"/>
    </location>
</feature>
<feature type="region of interest" description="Disordered" evidence="4">
    <location>
        <begin position="1277"/>
        <end position="1305"/>
    </location>
</feature>
<evidence type="ECO:0000256" key="3">
    <source>
        <dbReference type="SAM" id="Coils"/>
    </source>
</evidence>
<dbReference type="InterPro" id="IPR001715">
    <property type="entry name" value="CH_dom"/>
</dbReference>
<dbReference type="GeneID" id="105233750"/>
<keyword evidence="5" id="KW-0812">Transmembrane</keyword>
<dbReference type="Gene3D" id="1.10.418.10">
    <property type="entry name" value="Calponin-like domain"/>
    <property type="match status" value="1"/>
</dbReference>